<evidence type="ECO:0000259" key="7">
    <source>
        <dbReference type="Pfam" id="PF00482"/>
    </source>
</evidence>
<evidence type="ECO:0000256" key="4">
    <source>
        <dbReference type="ARBA" id="ARBA00022989"/>
    </source>
</evidence>
<keyword evidence="5 6" id="KW-0472">Membrane</keyword>
<name>A0ABP7VL40_9ACTN</name>
<dbReference type="InterPro" id="IPR042094">
    <property type="entry name" value="T2SS_GspF_sf"/>
</dbReference>
<proteinExistence type="predicted"/>
<evidence type="ECO:0000256" key="5">
    <source>
        <dbReference type="ARBA" id="ARBA00023136"/>
    </source>
</evidence>
<accession>A0ABP7VL40</accession>
<dbReference type="Pfam" id="PF00482">
    <property type="entry name" value="T2SSF"/>
    <property type="match status" value="1"/>
</dbReference>
<dbReference type="InterPro" id="IPR018076">
    <property type="entry name" value="T2SS_GspF_dom"/>
</dbReference>
<evidence type="ECO:0000256" key="1">
    <source>
        <dbReference type="ARBA" id="ARBA00004651"/>
    </source>
</evidence>
<evidence type="ECO:0000256" key="6">
    <source>
        <dbReference type="SAM" id="Phobius"/>
    </source>
</evidence>
<sequence>MTMTMMAPATTAMTTTATTATTTTAMTATEIGQLGLILALVTGLSVWGVFAGIRMYRADAKLPSDLALALEVGATRTGAVDSLIDRMGMRYAPAVLRLMGPKLVAKYRRRIDLAGNPGGLTIDRYAARRAVYGFLGAVGFLVFLLRGQVLMALLLLAFGAFWTEVGIWSAIRIRKDEIERTLPDFLDVLAVVVSAGLGFRQALDRVASKYEGPWADELRITLRQMDLGMSRRQAFAELRRRNDSEQMAMFVTALQQGEELGAPIVDTLVALAKDMRRTDAQNARRKAARAVPKATMMITTFMVPATMILLGAGLLLGSGTDFGSLTGE</sequence>
<evidence type="ECO:0000313" key="9">
    <source>
        <dbReference type="EMBL" id="GAA4069567.1"/>
    </source>
</evidence>
<reference evidence="10" key="1">
    <citation type="journal article" date="2019" name="Int. J. Syst. Evol. Microbiol.">
        <title>The Global Catalogue of Microorganisms (GCM) 10K type strain sequencing project: providing services to taxonomists for standard genome sequencing and annotation.</title>
        <authorList>
            <consortium name="The Broad Institute Genomics Platform"/>
            <consortium name="The Broad Institute Genome Sequencing Center for Infectious Disease"/>
            <person name="Wu L."/>
            <person name="Ma J."/>
        </authorList>
    </citation>
    <scope>NUCLEOTIDE SEQUENCE [LARGE SCALE GENOMIC DNA]</scope>
    <source>
        <strain evidence="10">JCM 16925</strain>
    </source>
</reference>
<comment type="caution">
    <text evidence="9">The sequence shown here is derived from an EMBL/GenBank/DDBJ whole genome shotgun (WGS) entry which is preliminary data.</text>
</comment>
<feature type="transmembrane region" description="Helical" evidence="6">
    <location>
        <begin position="152"/>
        <end position="171"/>
    </location>
</feature>
<feature type="transmembrane region" description="Helical" evidence="6">
    <location>
        <begin position="130"/>
        <end position="146"/>
    </location>
</feature>
<dbReference type="Gene3D" id="1.20.81.30">
    <property type="entry name" value="Type II secretion system (T2SS), domain F"/>
    <property type="match status" value="1"/>
</dbReference>
<keyword evidence="3 6" id="KW-0812">Transmembrane</keyword>
<evidence type="ECO:0000313" key="10">
    <source>
        <dbReference type="Proteomes" id="UP001499984"/>
    </source>
</evidence>
<evidence type="ECO:0000256" key="2">
    <source>
        <dbReference type="ARBA" id="ARBA00022475"/>
    </source>
</evidence>
<feature type="transmembrane region" description="Helical" evidence="6">
    <location>
        <begin position="294"/>
        <end position="316"/>
    </location>
</feature>
<keyword evidence="2" id="KW-1003">Cell membrane</keyword>
<keyword evidence="10" id="KW-1185">Reference proteome</keyword>
<dbReference type="Proteomes" id="UP001499984">
    <property type="component" value="Unassembled WGS sequence"/>
</dbReference>
<keyword evidence="4 6" id="KW-1133">Transmembrane helix</keyword>
<evidence type="ECO:0000259" key="8">
    <source>
        <dbReference type="Pfam" id="PF19359"/>
    </source>
</evidence>
<dbReference type="PANTHER" id="PTHR35007">
    <property type="entry name" value="INTEGRAL MEMBRANE PROTEIN-RELATED"/>
    <property type="match status" value="1"/>
</dbReference>
<feature type="domain" description="DUF5936" evidence="8">
    <location>
        <begin position="35"/>
        <end position="174"/>
    </location>
</feature>
<comment type="subcellular location">
    <subcellularLocation>
        <location evidence="1">Cell membrane</location>
        <topology evidence="1">Multi-pass membrane protein</topology>
    </subcellularLocation>
</comment>
<gene>
    <name evidence="9" type="ORF">GCM10022233_52180</name>
</gene>
<feature type="domain" description="Type II secretion system protein GspF" evidence="7">
    <location>
        <begin position="185"/>
        <end position="309"/>
    </location>
</feature>
<dbReference type="Pfam" id="PF19359">
    <property type="entry name" value="DUF5936"/>
    <property type="match status" value="1"/>
</dbReference>
<dbReference type="InterPro" id="IPR045980">
    <property type="entry name" value="DUF5936"/>
</dbReference>
<protein>
    <submittedName>
        <fullName evidence="9">DUF5936 domain-containing protein</fullName>
    </submittedName>
</protein>
<dbReference type="EMBL" id="BAAAZY010000012">
    <property type="protein sequence ID" value="GAA4069567.1"/>
    <property type="molecule type" value="Genomic_DNA"/>
</dbReference>
<feature type="transmembrane region" description="Helical" evidence="6">
    <location>
        <begin position="35"/>
        <end position="53"/>
    </location>
</feature>
<evidence type="ECO:0000256" key="3">
    <source>
        <dbReference type="ARBA" id="ARBA00022692"/>
    </source>
</evidence>
<dbReference type="PANTHER" id="PTHR35007:SF2">
    <property type="entry name" value="PILUS ASSEMBLE PROTEIN"/>
    <property type="match status" value="1"/>
</dbReference>
<organism evidence="9 10">
    <name type="scientific">Streptomyces shaanxiensis</name>
    <dbReference type="NCBI Taxonomy" id="653357"/>
    <lineage>
        <taxon>Bacteria</taxon>
        <taxon>Bacillati</taxon>
        <taxon>Actinomycetota</taxon>
        <taxon>Actinomycetes</taxon>
        <taxon>Kitasatosporales</taxon>
        <taxon>Streptomycetaceae</taxon>
        <taxon>Streptomyces</taxon>
    </lineage>
</organism>